<dbReference type="AlphaFoldDB" id="A0A1M7SWC3"/>
<sequence length="67" mass="7795">MNWHEFCIDYTLSKNTVYEQQGGGIKTRAIFSTSFHDFAGIKHTAQQEVTKCPRLYYGKNKMTVSRM</sequence>
<gene>
    <name evidence="1" type="ORF">SAMN02745215_01228</name>
</gene>
<protein>
    <submittedName>
        <fullName evidence="1">Uncharacterized protein</fullName>
    </submittedName>
</protein>
<reference evidence="2" key="1">
    <citation type="submission" date="2016-12" db="EMBL/GenBank/DDBJ databases">
        <authorList>
            <person name="Varghese N."/>
            <person name="Submissions S."/>
        </authorList>
    </citation>
    <scope>NUCLEOTIDE SEQUENCE [LARGE SCALE GENOMIC DNA]</scope>
    <source>
        <strain evidence="2">DSM 11544</strain>
    </source>
</reference>
<organism evidence="1 2">
    <name type="scientific">Desulfitobacterium chlororespirans DSM 11544</name>
    <dbReference type="NCBI Taxonomy" id="1121395"/>
    <lineage>
        <taxon>Bacteria</taxon>
        <taxon>Bacillati</taxon>
        <taxon>Bacillota</taxon>
        <taxon>Clostridia</taxon>
        <taxon>Eubacteriales</taxon>
        <taxon>Desulfitobacteriaceae</taxon>
        <taxon>Desulfitobacterium</taxon>
    </lineage>
</organism>
<evidence type="ECO:0000313" key="1">
    <source>
        <dbReference type="EMBL" id="SHN62751.1"/>
    </source>
</evidence>
<keyword evidence="2" id="KW-1185">Reference proteome</keyword>
<dbReference type="Proteomes" id="UP000184010">
    <property type="component" value="Unassembled WGS sequence"/>
</dbReference>
<accession>A0A1M7SWC3</accession>
<name>A0A1M7SWC3_9FIRM</name>
<proteinExistence type="predicted"/>
<dbReference type="STRING" id="1121395.SAMN02745215_01228"/>
<dbReference type="EMBL" id="FRDN01000005">
    <property type="protein sequence ID" value="SHN62751.1"/>
    <property type="molecule type" value="Genomic_DNA"/>
</dbReference>
<evidence type="ECO:0000313" key="2">
    <source>
        <dbReference type="Proteomes" id="UP000184010"/>
    </source>
</evidence>